<reference evidence="2" key="1">
    <citation type="submission" date="2020-11" db="EMBL/GenBank/DDBJ databases">
        <authorList>
            <consortium name="DOE Joint Genome Institute"/>
            <person name="Ahrendt S."/>
            <person name="Riley R."/>
            <person name="Andreopoulos W."/>
            <person name="Labutti K."/>
            <person name="Pangilinan J."/>
            <person name="Ruiz-Duenas F.J."/>
            <person name="Barrasa J.M."/>
            <person name="Sanchez-Garcia M."/>
            <person name="Camarero S."/>
            <person name="Miyauchi S."/>
            <person name="Serrano A."/>
            <person name="Linde D."/>
            <person name="Babiker R."/>
            <person name="Drula E."/>
            <person name="Ayuso-Fernandez I."/>
            <person name="Pacheco R."/>
            <person name="Padilla G."/>
            <person name="Ferreira P."/>
            <person name="Barriuso J."/>
            <person name="Kellner H."/>
            <person name="Castanera R."/>
            <person name="Alfaro M."/>
            <person name="Ramirez L."/>
            <person name="Pisabarro A.G."/>
            <person name="Kuo A."/>
            <person name="Tritt A."/>
            <person name="Lipzen A."/>
            <person name="He G."/>
            <person name="Yan M."/>
            <person name="Ng V."/>
            <person name="Cullen D."/>
            <person name="Martin F."/>
            <person name="Rosso M.-N."/>
            <person name="Henrissat B."/>
            <person name="Hibbett D."/>
            <person name="Martinez A.T."/>
            <person name="Grigoriev I.V."/>
        </authorList>
    </citation>
    <scope>NUCLEOTIDE SEQUENCE</scope>
    <source>
        <strain evidence="2">CBS 247.69</strain>
    </source>
</reference>
<dbReference type="Proteomes" id="UP000807353">
    <property type="component" value="Unassembled WGS sequence"/>
</dbReference>
<evidence type="ECO:0000313" key="3">
    <source>
        <dbReference type="Proteomes" id="UP000807353"/>
    </source>
</evidence>
<comment type="caution">
    <text evidence="2">The sequence shown here is derived from an EMBL/GenBank/DDBJ whole genome shotgun (WGS) entry which is preliminary data.</text>
</comment>
<gene>
    <name evidence="2" type="ORF">BDZ94DRAFT_1248999</name>
</gene>
<organism evidence="2 3">
    <name type="scientific">Collybia nuda</name>
    <dbReference type="NCBI Taxonomy" id="64659"/>
    <lineage>
        <taxon>Eukaryota</taxon>
        <taxon>Fungi</taxon>
        <taxon>Dikarya</taxon>
        <taxon>Basidiomycota</taxon>
        <taxon>Agaricomycotina</taxon>
        <taxon>Agaricomycetes</taxon>
        <taxon>Agaricomycetidae</taxon>
        <taxon>Agaricales</taxon>
        <taxon>Tricholomatineae</taxon>
        <taxon>Clitocybaceae</taxon>
        <taxon>Collybia</taxon>
    </lineage>
</organism>
<evidence type="ECO:0000313" key="2">
    <source>
        <dbReference type="EMBL" id="KAF9467289.1"/>
    </source>
</evidence>
<feature type="compositionally biased region" description="Polar residues" evidence="1">
    <location>
        <begin position="320"/>
        <end position="334"/>
    </location>
</feature>
<dbReference type="AlphaFoldDB" id="A0A9P6CNT0"/>
<keyword evidence="3" id="KW-1185">Reference proteome</keyword>
<feature type="region of interest" description="Disordered" evidence="1">
    <location>
        <begin position="244"/>
        <end position="340"/>
    </location>
</feature>
<evidence type="ECO:0000256" key="1">
    <source>
        <dbReference type="SAM" id="MobiDB-lite"/>
    </source>
</evidence>
<name>A0A9P6CNT0_9AGAR</name>
<sequence length="512" mass="57187">MNRFQSDQWSLGQGLTPSITSSFTLSLEKGHSKEISKGIIYSAKCGLGWRFTVAATNADTELGDKSSGNVIITLQKTQFEFSFDPHIINNTDLKNLTISTTVERMTPLLSDYNPSKAISLPTPKWPRMSLGRFNSEENYTGRVTVTFQVDLPTTFNLSLPVGLPPSRIRQVLGDSLMGHDLIDTEFILFTRRTRKHQPAKPRAIFGNSHLLRGFSSYLDILLDGNGYKESTEVDLGSNSFDDIPIDDYSYLSDSDLDSDDEDEKTSPVTTPAQTPSPIPTPIQTPLDPAPMPSQTPPPDLAPPRTPPSERTNLRPDKEPSNNTHLESGKNSATSWAPPHVGKAGRRIVVNDTAFKTWKSFMFYLYTGKLEFRPLGQSRWKEVHSASPGIPKCSPKSMFRLADKIDLPELQRLALDAIRRSLTKENILDELFSTFTSMYPKVQEIEIEFLTANLTADLFQQFKKKLKLVVAGDYPHSFDILSDLIEKMCNGGVHILPSPKGKMKKGRVLRPPQ</sequence>
<dbReference type="EMBL" id="MU150237">
    <property type="protein sequence ID" value="KAF9467289.1"/>
    <property type="molecule type" value="Genomic_DNA"/>
</dbReference>
<accession>A0A9P6CNT0</accession>
<protein>
    <recommendedName>
        <fullName evidence="4">BTB/POZ domain-containing protein</fullName>
    </recommendedName>
</protein>
<feature type="compositionally biased region" description="Acidic residues" evidence="1">
    <location>
        <begin position="254"/>
        <end position="263"/>
    </location>
</feature>
<dbReference type="OrthoDB" id="6359816at2759"/>
<evidence type="ECO:0008006" key="4">
    <source>
        <dbReference type="Google" id="ProtNLM"/>
    </source>
</evidence>
<dbReference type="InterPro" id="IPR011333">
    <property type="entry name" value="SKP1/BTB/POZ_sf"/>
</dbReference>
<dbReference type="Gene3D" id="3.30.710.10">
    <property type="entry name" value="Potassium Channel Kv1.1, Chain A"/>
    <property type="match status" value="1"/>
</dbReference>
<proteinExistence type="predicted"/>
<feature type="compositionally biased region" description="Pro residues" evidence="1">
    <location>
        <begin position="274"/>
        <end position="306"/>
    </location>
</feature>